<dbReference type="RefSeq" id="WP_286345481.1">
    <property type="nucleotide sequence ID" value="NZ_AP027732.1"/>
</dbReference>
<dbReference type="PANTHER" id="PTHR33164">
    <property type="entry name" value="TRANSCRIPTIONAL REGULATOR, MARR FAMILY"/>
    <property type="match status" value="1"/>
</dbReference>
<keyword evidence="3" id="KW-1185">Reference proteome</keyword>
<dbReference type="SUPFAM" id="SSF46785">
    <property type="entry name" value="Winged helix' DNA-binding domain"/>
    <property type="match status" value="1"/>
</dbReference>
<proteinExistence type="predicted"/>
<dbReference type="EMBL" id="AP027732">
    <property type="protein sequence ID" value="BDZ48517.1"/>
    <property type="molecule type" value="Genomic_DNA"/>
</dbReference>
<dbReference type="Pfam" id="PF12802">
    <property type="entry name" value="MarR_2"/>
    <property type="match status" value="1"/>
</dbReference>
<gene>
    <name evidence="2" type="ORF">GCM10025867_07580</name>
</gene>
<dbReference type="PANTHER" id="PTHR33164:SF99">
    <property type="entry name" value="MARR FAMILY REGULATORY PROTEIN"/>
    <property type="match status" value="1"/>
</dbReference>
<dbReference type="SMART" id="SM00347">
    <property type="entry name" value="HTH_MARR"/>
    <property type="match status" value="1"/>
</dbReference>
<dbReference type="Proteomes" id="UP001321486">
    <property type="component" value="Chromosome"/>
</dbReference>
<evidence type="ECO:0000313" key="3">
    <source>
        <dbReference type="Proteomes" id="UP001321486"/>
    </source>
</evidence>
<dbReference type="InterPro" id="IPR000835">
    <property type="entry name" value="HTH_MarR-typ"/>
</dbReference>
<dbReference type="PROSITE" id="PS50995">
    <property type="entry name" value="HTH_MARR_2"/>
    <property type="match status" value="1"/>
</dbReference>
<name>A0ABM8GJE8_9MICO</name>
<feature type="domain" description="HTH marR-type" evidence="1">
    <location>
        <begin position="19"/>
        <end position="148"/>
    </location>
</feature>
<protein>
    <submittedName>
        <fullName evidence="2">MarR family transcriptional regulator</fullName>
    </submittedName>
</protein>
<dbReference type="InterPro" id="IPR036390">
    <property type="entry name" value="WH_DNA-bd_sf"/>
</dbReference>
<organism evidence="2 3">
    <name type="scientific">Frondihabitans sucicola</name>
    <dbReference type="NCBI Taxonomy" id="1268041"/>
    <lineage>
        <taxon>Bacteria</taxon>
        <taxon>Bacillati</taxon>
        <taxon>Actinomycetota</taxon>
        <taxon>Actinomycetes</taxon>
        <taxon>Micrococcales</taxon>
        <taxon>Microbacteriaceae</taxon>
        <taxon>Frondihabitans</taxon>
    </lineage>
</organism>
<dbReference type="InterPro" id="IPR036388">
    <property type="entry name" value="WH-like_DNA-bd_sf"/>
</dbReference>
<dbReference type="InterPro" id="IPR039422">
    <property type="entry name" value="MarR/SlyA-like"/>
</dbReference>
<evidence type="ECO:0000259" key="1">
    <source>
        <dbReference type="PROSITE" id="PS50995"/>
    </source>
</evidence>
<dbReference type="Gene3D" id="1.10.10.10">
    <property type="entry name" value="Winged helix-like DNA-binding domain superfamily/Winged helix DNA-binding domain"/>
    <property type="match status" value="1"/>
</dbReference>
<accession>A0ABM8GJE8</accession>
<reference evidence="3" key="1">
    <citation type="journal article" date="2019" name="Int. J. Syst. Evol. Microbiol.">
        <title>The Global Catalogue of Microorganisms (GCM) 10K type strain sequencing project: providing services to taxonomists for standard genome sequencing and annotation.</title>
        <authorList>
            <consortium name="The Broad Institute Genomics Platform"/>
            <consortium name="The Broad Institute Genome Sequencing Center for Infectious Disease"/>
            <person name="Wu L."/>
            <person name="Ma J."/>
        </authorList>
    </citation>
    <scope>NUCLEOTIDE SEQUENCE [LARGE SCALE GENOMIC DNA]</scope>
    <source>
        <strain evidence="3">NBRC 108728</strain>
    </source>
</reference>
<sequence length="168" mass="18193">MTETPASLTSTQLGAYFAFTEVSSLLRHAVEKQLRDVGDLSYVQFQLLARLGDSPHGQQRMTDLADGVVYSRSGLTYQAQLLDQRGLVTRAPSPDDERSTVISLTEAGRDVLAAVFPGHIEALHSLLFAALSDSDIDELARILGAAAAHLRAIPPRSAAPRRRSRPEA</sequence>
<evidence type="ECO:0000313" key="2">
    <source>
        <dbReference type="EMBL" id="BDZ48517.1"/>
    </source>
</evidence>